<protein>
    <submittedName>
        <fullName evidence="4">Proline iminopeptidase</fullName>
    </submittedName>
</protein>
<evidence type="ECO:0000256" key="2">
    <source>
        <dbReference type="ARBA" id="ARBA00022801"/>
    </source>
</evidence>
<evidence type="ECO:0000256" key="1">
    <source>
        <dbReference type="ARBA" id="ARBA00010088"/>
    </source>
</evidence>
<keyword evidence="5" id="KW-1185">Reference proteome</keyword>
<name>A0A1M7ZW67_9FLAO</name>
<dbReference type="PANTHER" id="PTHR43798">
    <property type="entry name" value="MONOACYLGLYCEROL LIPASE"/>
    <property type="match status" value="1"/>
</dbReference>
<sequence>MIKILSTIFLILTTLLVNGQTIYSKTFGNRKDKPMIFLHGGPGYNSANFEATTAQRLADQGFFVIIYDRRGEGRSIDEKASFTFKETFEDLNAIYEKYQLKNATLIGHSFGGIVATLYAETYTKKVKTLILVGAPVSLQETFNNIIMKSKIIYHSKNDSVNLKYITMLENMNKKSIEYSSYCFGHAIQNGFYTPKNMTSEAKEIYSRFKSDPLLLEYASKMTYEAPQGFWKNEKYTTIDLTPNLKSLLNQKVNIYGIYGKDDGLYSVEQVTNLQNLLGKENLKYLDNCSHNVFIDQQTQFLQEVKTFTK</sequence>
<accession>A0A1M7ZW67</accession>
<evidence type="ECO:0000313" key="4">
    <source>
        <dbReference type="EMBL" id="SHO72857.1"/>
    </source>
</evidence>
<dbReference type="AlphaFoldDB" id="A0A1M7ZW67"/>
<dbReference type="Proteomes" id="UP000184611">
    <property type="component" value="Unassembled WGS sequence"/>
</dbReference>
<dbReference type="InterPro" id="IPR050266">
    <property type="entry name" value="AB_hydrolase_sf"/>
</dbReference>
<organism evidence="4 5">
    <name type="scientific">Flavobacterium cucumis</name>
    <dbReference type="NCBI Taxonomy" id="416016"/>
    <lineage>
        <taxon>Bacteria</taxon>
        <taxon>Pseudomonadati</taxon>
        <taxon>Bacteroidota</taxon>
        <taxon>Flavobacteriia</taxon>
        <taxon>Flavobacteriales</taxon>
        <taxon>Flavobacteriaceae</taxon>
        <taxon>Flavobacterium</taxon>
    </lineage>
</organism>
<evidence type="ECO:0000259" key="3">
    <source>
        <dbReference type="Pfam" id="PF00561"/>
    </source>
</evidence>
<dbReference type="GO" id="GO:0008233">
    <property type="term" value="F:peptidase activity"/>
    <property type="evidence" value="ECO:0007669"/>
    <property type="project" value="InterPro"/>
</dbReference>
<proteinExistence type="inferred from homology"/>
<comment type="similarity">
    <text evidence="1">Belongs to the peptidase S33 family.</text>
</comment>
<dbReference type="SUPFAM" id="SSF53474">
    <property type="entry name" value="alpha/beta-Hydrolases"/>
    <property type="match status" value="1"/>
</dbReference>
<dbReference type="PANTHER" id="PTHR43798:SF33">
    <property type="entry name" value="HYDROLASE, PUTATIVE (AFU_ORTHOLOGUE AFUA_2G14860)-RELATED"/>
    <property type="match status" value="1"/>
</dbReference>
<reference evidence="5" key="1">
    <citation type="submission" date="2016-12" db="EMBL/GenBank/DDBJ databases">
        <authorList>
            <person name="Varghese N."/>
            <person name="Submissions S."/>
        </authorList>
    </citation>
    <scope>NUCLEOTIDE SEQUENCE [LARGE SCALE GENOMIC DNA]</scope>
    <source>
        <strain evidence="5">DSM 18830</strain>
    </source>
</reference>
<dbReference type="STRING" id="416016.SAMN05443547_1201"/>
<dbReference type="OrthoDB" id="9780932at2"/>
<feature type="domain" description="AB hydrolase-1" evidence="3">
    <location>
        <begin position="33"/>
        <end position="145"/>
    </location>
</feature>
<keyword evidence="2" id="KW-0378">Hydrolase</keyword>
<dbReference type="GO" id="GO:0006508">
    <property type="term" value="P:proteolysis"/>
    <property type="evidence" value="ECO:0007669"/>
    <property type="project" value="InterPro"/>
</dbReference>
<dbReference type="EMBL" id="FRYK01000002">
    <property type="protein sequence ID" value="SHO72857.1"/>
    <property type="molecule type" value="Genomic_DNA"/>
</dbReference>
<dbReference type="InterPro" id="IPR000073">
    <property type="entry name" value="AB_hydrolase_1"/>
</dbReference>
<dbReference type="PRINTS" id="PR00793">
    <property type="entry name" value="PROAMNOPTASE"/>
</dbReference>
<dbReference type="GO" id="GO:0016020">
    <property type="term" value="C:membrane"/>
    <property type="evidence" value="ECO:0007669"/>
    <property type="project" value="TreeGrafter"/>
</dbReference>
<dbReference type="RefSeq" id="WP_073582490.1">
    <property type="nucleotide sequence ID" value="NZ_CBCSEA010000015.1"/>
</dbReference>
<dbReference type="Pfam" id="PF00561">
    <property type="entry name" value="Abhydrolase_1"/>
    <property type="match status" value="1"/>
</dbReference>
<dbReference type="InterPro" id="IPR002410">
    <property type="entry name" value="Peptidase_S33"/>
</dbReference>
<dbReference type="InterPro" id="IPR029058">
    <property type="entry name" value="AB_hydrolase_fold"/>
</dbReference>
<dbReference type="Gene3D" id="3.40.50.1820">
    <property type="entry name" value="alpha/beta hydrolase"/>
    <property type="match status" value="1"/>
</dbReference>
<gene>
    <name evidence="4" type="ORF">SAMN05443547_1201</name>
</gene>
<evidence type="ECO:0000313" key="5">
    <source>
        <dbReference type="Proteomes" id="UP000184611"/>
    </source>
</evidence>